<evidence type="ECO:0000313" key="1">
    <source>
        <dbReference type="EMBL" id="KAJ4425908.1"/>
    </source>
</evidence>
<reference evidence="1 2" key="1">
    <citation type="journal article" date="2022" name="Allergy">
        <title>Genome assembly and annotation of Periplaneta americana reveal a comprehensive cockroach allergen profile.</title>
        <authorList>
            <person name="Wang L."/>
            <person name="Xiong Q."/>
            <person name="Saelim N."/>
            <person name="Wang L."/>
            <person name="Nong W."/>
            <person name="Wan A.T."/>
            <person name="Shi M."/>
            <person name="Liu X."/>
            <person name="Cao Q."/>
            <person name="Hui J.H.L."/>
            <person name="Sookrung N."/>
            <person name="Leung T.F."/>
            <person name="Tungtrongchitr A."/>
            <person name="Tsui S.K.W."/>
        </authorList>
    </citation>
    <scope>NUCLEOTIDE SEQUENCE [LARGE SCALE GENOMIC DNA]</scope>
    <source>
        <strain evidence="1">PWHHKU_190912</strain>
    </source>
</reference>
<evidence type="ECO:0000313" key="2">
    <source>
        <dbReference type="Proteomes" id="UP001148838"/>
    </source>
</evidence>
<keyword evidence="2" id="KW-1185">Reference proteome</keyword>
<dbReference type="Proteomes" id="UP001148838">
    <property type="component" value="Unassembled WGS sequence"/>
</dbReference>
<proteinExistence type="predicted"/>
<accession>A0ABQ8RW06</accession>
<sequence length="222" mass="24762">MTFQGRLQVKRDAVITRGPDVQSVLKWHSFATSHGKGAVDGVGGTIKRGVGTIVNVRRELVTGYESFATVAKQVCPSIKTVVISKEEIEMVSEKNKLSSLWEKVNAVPATQTLHCIIPSGESKIVGKKFSFSTEDELYITVKDCKQSGKNTPYSNNDNPNLKCMSPGEFTLVKFATKSRILYYVGQVLEIDEKGDMIKLNFLRRNCSSLNLFMYPEKENIWG</sequence>
<comment type="caution">
    <text evidence="1">The sequence shown here is derived from an EMBL/GenBank/DDBJ whole genome shotgun (WGS) entry which is preliminary data.</text>
</comment>
<dbReference type="EMBL" id="JAJSOF020000041">
    <property type="protein sequence ID" value="KAJ4425908.1"/>
    <property type="molecule type" value="Genomic_DNA"/>
</dbReference>
<dbReference type="PANTHER" id="PTHR46601">
    <property type="entry name" value="ULP_PROTEASE DOMAIN-CONTAINING PROTEIN"/>
    <property type="match status" value="1"/>
</dbReference>
<dbReference type="PANTHER" id="PTHR46601:SF1">
    <property type="entry name" value="ADF-H DOMAIN-CONTAINING PROTEIN"/>
    <property type="match status" value="1"/>
</dbReference>
<protein>
    <submittedName>
        <fullName evidence="1">Uncharacterized protein</fullName>
    </submittedName>
</protein>
<organism evidence="1 2">
    <name type="scientific">Periplaneta americana</name>
    <name type="common">American cockroach</name>
    <name type="synonym">Blatta americana</name>
    <dbReference type="NCBI Taxonomy" id="6978"/>
    <lineage>
        <taxon>Eukaryota</taxon>
        <taxon>Metazoa</taxon>
        <taxon>Ecdysozoa</taxon>
        <taxon>Arthropoda</taxon>
        <taxon>Hexapoda</taxon>
        <taxon>Insecta</taxon>
        <taxon>Pterygota</taxon>
        <taxon>Neoptera</taxon>
        <taxon>Polyneoptera</taxon>
        <taxon>Dictyoptera</taxon>
        <taxon>Blattodea</taxon>
        <taxon>Blattoidea</taxon>
        <taxon>Blattidae</taxon>
        <taxon>Blattinae</taxon>
        <taxon>Periplaneta</taxon>
    </lineage>
</organism>
<name>A0ABQ8RW06_PERAM</name>
<gene>
    <name evidence="1" type="ORF">ANN_27534</name>
</gene>